<name>A0AAU8LTB4_9BACT</name>
<accession>A0AAU8LTB4</accession>
<dbReference type="PANTHER" id="PTHR45655:SF13">
    <property type="entry name" value="SOLUBLE GUANYLATE CYCLASE GCY-32-RELATED"/>
    <property type="match status" value="1"/>
</dbReference>
<dbReference type="InterPro" id="IPR024096">
    <property type="entry name" value="NO_sig/Golgi_transp_ligand-bd"/>
</dbReference>
<dbReference type="GO" id="GO:0020037">
    <property type="term" value="F:heme binding"/>
    <property type="evidence" value="ECO:0007669"/>
    <property type="project" value="InterPro"/>
</dbReference>
<reference evidence="2" key="1">
    <citation type="journal article" date="2024" name="Syst. Appl. Microbiol.">
        <title>First single-strain enrichments of Electrothrix cable bacteria, description of E. aestuarii sp. nov. and E. rattekaaiensis sp. nov., and proposal of a cable bacteria taxonomy following the rules of the SeqCode.</title>
        <authorList>
            <person name="Plum-Jensen L.E."/>
            <person name="Schramm A."/>
            <person name="Marshall I.P.G."/>
        </authorList>
    </citation>
    <scope>NUCLEOTIDE SEQUENCE</scope>
    <source>
        <strain evidence="2">Rat1</strain>
    </source>
</reference>
<gene>
    <name evidence="2" type="ORF">Q3M24_17415</name>
</gene>
<evidence type="ECO:0000259" key="1">
    <source>
        <dbReference type="Pfam" id="PF07700"/>
    </source>
</evidence>
<feature type="domain" description="Heme NO-binding" evidence="1">
    <location>
        <begin position="2"/>
        <end position="160"/>
    </location>
</feature>
<dbReference type="Gene3D" id="3.90.1520.10">
    <property type="entry name" value="H-NOX domain"/>
    <property type="match status" value="1"/>
</dbReference>
<proteinExistence type="predicted"/>
<dbReference type="PANTHER" id="PTHR45655">
    <property type="entry name" value="GUANYLATE CYCLASE SOLUBLE SUBUNIT BETA-2"/>
    <property type="match status" value="1"/>
</dbReference>
<dbReference type="EMBL" id="CP159373">
    <property type="protein sequence ID" value="XCN72072.1"/>
    <property type="molecule type" value="Genomic_DNA"/>
</dbReference>
<protein>
    <submittedName>
        <fullName evidence="2">Heme NO-binding domain-containing protein</fullName>
    </submittedName>
</protein>
<dbReference type="SUPFAM" id="SSF111126">
    <property type="entry name" value="Ligand-binding domain in the NO signalling and Golgi transport"/>
    <property type="match status" value="1"/>
</dbReference>
<reference evidence="2" key="2">
    <citation type="submission" date="2024-06" db="EMBL/GenBank/DDBJ databases">
        <authorList>
            <person name="Plum-Jensen L.E."/>
            <person name="Schramm A."/>
            <person name="Marshall I.P.G."/>
        </authorList>
    </citation>
    <scope>NUCLEOTIDE SEQUENCE</scope>
    <source>
        <strain evidence="2">Rat1</strain>
    </source>
</reference>
<dbReference type="InterPro" id="IPR038158">
    <property type="entry name" value="H-NOX_domain_sf"/>
</dbReference>
<dbReference type="KEGG" id="eaj:Q3M24_17415"/>
<dbReference type="Pfam" id="PF07700">
    <property type="entry name" value="HNOB"/>
    <property type="match status" value="1"/>
</dbReference>
<evidence type="ECO:0000313" key="2">
    <source>
        <dbReference type="EMBL" id="XCN72072.1"/>
    </source>
</evidence>
<dbReference type="AlphaFoldDB" id="A0AAU8LTB4"/>
<organism evidence="2">
    <name type="scientific">Candidatus Electrothrix aestuarii</name>
    <dbReference type="NCBI Taxonomy" id="3062594"/>
    <lineage>
        <taxon>Bacteria</taxon>
        <taxon>Pseudomonadati</taxon>
        <taxon>Thermodesulfobacteriota</taxon>
        <taxon>Desulfobulbia</taxon>
        <taxon>Desulfobulbales</taxon>
        <taxon>Desulfobulbaceae</taxon>
        <taxon>Candidatus Electrothrix</taxon>
    </lineage>
</organism>
<dbReference type="InterPro" id="IPR011644">
    <property type="entry name" value="Heme_NO-bd"/>
</dbReference>
<sequence>MKGVIVTCFARLVRDRYGEDKWEEALEDAGMDRHAIFFATSQLDDAAFIKIVTSVCKVLKLTLTQMAEAFGEYWMNEYAPRIYGVYLQEASSAKEFLLNMDKIHETVTSTIPNSQPPRFDYEWTDSNTLLMQYNSHRGLIDFFIGLVKGVGTYFQEELVVNKLSDTEVKIIFSKE</sequence>